<gene>
    <name evidence="1" type="ORF">ABEB36_013563</name>
</gene>
<reference evidence="1 2" key="1">
    <citation type="submission" date="2024-05" db="EMBL/GenBank/DDBJ databases">
        <title>Genetic variation in Jamaican populations of the coffee berry borer (Hypothenemus hampei).</title>
        <authorList>
            <person name="Errbii M."/>
            <person name="Myrie A."/>
        </authorList>
    </citation>
    <scope>NUCLEOTIDE SEQUENCE [LARGE SCALE GENOMIC DNA]</scope>
    <source>
        <strain evidence="1">JA-Hopewell-2020-01-JO</strain>
        <tissue evidence="1">Whole body</tissue>
    </source>
</reference>
<dbReference type="Proteomes" id="UP001566132">
    <property type="component" value="Unassembled WGS sequence"/>
</dbReference>
<protein>
    <submittedName>
        <fullName evidence="1">Uncharacterized protein</fullName>
    </submittedName>
</protein>
<accession>A0ABD1E4X3</accession>
<evidence type="ECO:0000313" key="1">
    <source>
        <dbReference type="EMBL" id="KAL1489615.1"/>
    </source>
</evidence>
<dbReference type="EMBL" id="JBDJPC010000011">
    <property type="protein sequence ID" value="KAL1489615.1"/>
    <property type="molecule type" value="Genomic_DNA"/>
</dbReference>
<sequence>MSATMHEIQSKYTLSGHPVQEFERYVQLVLLNIIRENPLIKINDIEEKFYILTKDLLHNFQDMGLGTIEYVLLRTPYVYKDEHGQYYIWAIGPQVVILAGCHDGQS</sequence>
<keyword evidence="2" id="KW-1185">Reference proteome</keyword>
<comment type="caution">
    <text evidence="1">The sequence shown here is derived from an EMBL/GenBank/DDBJ whole genome shotgun (WGS) entry which is preliminary data.</text>
</comment>
<evidence type="ECO:0000313" key="2">
    <source>
        <dbReference type="Proteomes" id="UP001566132"/>
    </source>
</evidence>
<organism evidence="1 2">
    <name type="scientific">Hypothenemus hampei</name>
    <name type="common">Coffee berry borer</name>
    <dbReference type="NCBI Taxonomy" id="57062"/>
    <lineage>
        <taxon>Eukaryota</taxon>
        <taxon>Metazoa</taxon>
        <taxon>Ecdysozoa</taxon>
        <taxon>Arthropoda</taxon>
        <taxon>Hexapoda</taxon>
        <taxon>Insecta</taxon>
        <taxon>Pterygota</taxon>
        <taxon>Neoptera</taxon>
        <taxon>Endopterygota</taxon>
        <taxon>Coleoptera</taxon>
        <taxon>Polyphaga</taxon>
        <taxon>Cucujiformia</taxon>
        <taxon>Curculionidae</taxon>
        <taxon>Scolytinae</taxon>
        <taxon>Hypothenemus</taxon>
    </lineage>
</organism>
<dbReference type="AlphaFoldDB" id="A0ABD1E4X3"/>
<name>A0ABD1E4X3_HYPHA</name>
<proteinExistence type="predicted"/>